<feature type="region of interest" description="Disordered" evidence="1">
    <location>
        <begin position="147"/>
        <end position="259"/>
    </location>
</feature>
<dbReference type="PANTHER" id="PTHR13464">
    <property type="entry name" value="TRANSCRIPTIONAL REGULATOR PROTEIN HCNGP"/>
    <property type="match status" value="1"/>
</dbReference>
<evidence type="ECO:0000256" key="1">
    <source>
        <dbReference type="SAM" id="MobiDB-lite"/>
    </source>
</evidence>
<dbReference type="OrthoDB" id="1714508at2759"/>
<proteinExistence type="predicted"/>
<feature type="compositionally biased region" description="Low complexity" evidence="1">
    <location>
        <begin position="75"/>
        <end position="88"/>
    </location>
</feature>
<sequence>MLSSQINKLSDIVADAMNHLAEYYSDDESPFRRNSEEESNLNNSDKGQTSNEIDKQILLEKERRNSEYWTDESANESSSSNADSSIESGSRKSESVSSSHPPPPKKALVSPSENFVQSDFGATILPSQNQNLPFTSKNPLYMTQSQTSLVSYGEQEDEEDQFAKADRKAVANKQTERKGSSESTNREPKPPPGHEDSRSPDEIAVDSAVEEGLRELERHQIDQNLGSLTPKSAEGNDSPQIPDEPVEIRLPPSPPTKCSPELEARFRGFFEKKAQGADLNALIQKRRDFKNPSMYEKLIEKFEVDELGSNFAPSVFDPHGFTKDCFYDQISALQKEAMEKYNATVEKKISGTANTKATEAKRKSRFEGTKK</sequence>
<dbReference type="AlphaFoldDB" id="A0A182ENA2"/>
<dbReference type="InterPro" id="IPR012479">
    <property type="entry name" value="SAP30BP"/>
</dbReference>
<keyword evidence="3" id="KW-1185">Reference proteome</keyword>
<feature type="compositionally biased region" description="Basic and acidic residues" evidence="1">
    <location>
        <begin position="161"/>
        <end position="201"/>
    </location>
</feature>
<organism evidence="4">
    <name type="scientific">Onchocerca ochengi</name>
    <name type="common">Filarial nematode worm</name>
    <dbReference type="NCBI Taxonomy" id="42157"/>
    <lineage>
        <taxon>Eukaryota</taxon>
        <taxon>Metazoa</taxon>
        <taxon>Ecdysozoa</taxon>
        <taxon>Nematoda</taxon>
        <taxon>Chromadorea</taxon>
        <taxon>Rhabditida</taxon>
        <taxon>Spirurina</taxon>
        <taxon>Spiruromorpha</taxon>
        <taxon>Filarioidea</taxon>
        <taxon>Onchocercidae</taxon>
        <taxon>Onchocerca</taxon>
    </lineage>
</organism>
<dbReference type="GO" id="GO:0005634">
    <property type="term" value="C:nucleus"/>
    <property type="evidence" value="ECO:0007669"/>
    <property type="project" value="TreeGrafter"/>
</dbReference>
<dbReference type="GO" id="GO:0006355">
    <property type="term" value="P:regulation of DNA-templated transcription"/>
    <property type="evidence" value="ECO:0007669"/>
    <property type="project" value="InterPro"/>
</dbReference>
<gene>
    <name evidence="2" type="ORF">NOO_LOCUS9603</name>
</gene>
<dbReference type="PANTHER" id="PTHR13464:SF0">
    <property type="entry name" value="SAP30-BINDING PROTEIN"/>
    <property type="match status" value="1"/>
</dbReference>
<accession>A0A182ENA2</accession>
<reference evidence="4" key="1">
    <citation type="submission" date="2016-06" db="UniProtKB">
        <authorList>
            <consortium name="WormBaseParasite"/>
        </authorList>
    </citation>
    <scope>IDENTIFICATION</scope>
</reference>
<evidence type="ECO:0000313" key="3">
    <source>
        <dbReference type="Proteomes" id="UP000271087"/>
    </source>
</evidence>
<feature type="compositionally biased region" description="Polar residues" evidence="1">
    <location>
        <begin position="222"/>
        <end position="239"/>
    </location>
</feature>
<dbReference type="WBParaSite" id="nOo.2.0.1.t09603-RA">
    <property type="protein sequence ID" value="nOo.2.0.1.t09603-RA"/>
    <property type="gene ID" value="nOo.2.0.1.g09603"/>
</dbReference>
<feature type="compositionally biased region" description="Polar residues" evidence="1">
    <location>
        <begin position="125"/>
        <end position="139"/>
    </location>
</feature>
<evidence type="ECO:0000313" key="2">
    <source>
        <dbReference type="EMBL" id="VDM93153.1"/>
    </source>
</evidence>
<feature type="region of interest" description="Disordered" evidence="1">
    <location>
        <begin position="347"/>
        <end position="371"/>
    </location>
</feature>
<feature type="compositionally biased region" description="Basic and acidic residues" evidence="1">
    <location>
        <begin position="358"/>
        <end position="371"/>
    </location>
</feature>
<evidence type="ECO:0000313" key="4">
    <source>
        <dbReference type="WBParaSite" id="nOo.2.0.1.t09603-RA"/>
    </source>
</evidence>
<dbReference type="Proteomes" id="UP000271087">
    <property type="component" value="Unassembled WGS sequence"/>
</dbReference>
<dbReference type="EMBL" id="UYRW01004803">
    <property type="protein sequence ID" value="VDM93153.1"/>
    <property type="molecule type" value="Genomic_DNA"/>
</dbReference>
<feature type="region of interest" description="Disordered" evidence="1">
    <location>
        <begin position="24"/>
        <end position="114"/>
    </location>
</feature>
<feature type="compositionally biased region" description="Basic and acidic residues" evidence="1">
    <location>
        <begin position="52"/>
        <end position="66"/>
    </location>
</feature>
<feature type="compositionally biased region" description="Basic and acidic residues" evidence="1">
    <location>
        <begin position="211"/>
        <end position="221"/>
    </location>
</feature>
<name>A0A182ENA2_ONCOC</name>
<protein>
    <submittedName>
        <fullName evidence="4">SAP30-binding protein</fullName>
    </submittedName>
</protein>
<reference evidence="2 3" key="2">
    <citation type="submission" date="2018-08" db="EMBL/GenBank/DDBJ databases">
        <authorList>
            <person name="Laetsch R D."/>
            <person name="Stevens L."/>
            <person name="Kumar S."/>
            <person name="Blaxter L. M."/>
        </authorList>
    </citation>
    <scope>NUCLEOTIDE SEQUENCE [LARGE SCALE GENOMIC DNA]</scope>
</reference>
<dbReference type="STRING" id="42157.A0A182ENA2"/>
<dbReference type="Pfam" id="PF07818">
    <property type="entry name" value="HCNGP"/>
    <property type="match status" value="1"/>
</dbReference>
<feature type="region of interest" description="Disordered" evidence="1">
    <location>
        <begin position="120"/>
        <end position="139"/>
    </location>
</feature>